<dbReference type="SUPFAM" id="SSF53474">
    <property type="entry name" value="alpha/beta-Hydrolases"/>
    <property type="match status" value="1"/>
</dbReference>
<dbReference type="Proteomes" id="UP000305471">
    <property type="component" value="Unassembled WGS sequence"/>
</dbReference>
<keyword evidence="4" id="KW-1185">Reference proteome</keyword>
<dbReference type="AlphaFoldDB" id="A0A4U0ZIM1"/>
<name>A0A4U0ZIM1_9ALTE</name>
<evidence type="ECO:0000313" key="4">
    <source>
        <dbReference type="Proteomes" id="UP000305471"/>
    </source>
</evidence>
<dbReference type="InterPro" id="IPR029058">
    <property type="entry name" value="AB_hydrolase_fold"/>
</dbReference>
<dbReference type="EMBL" id="SWCO01000002">
    <property type="protein sequence ID" value="TKB04438.1"/>
    <property type="molecule type" value="Genomic_DNA"/>
</dbReference>
<evidence type="ECO:0000313" key="3">
    <source>
        <dbReference type="EMBL" id="TKB04438.1"/>
    </source>
</evidence>
<dbReference type="Pfam" id="PF20434">
    <property type="entry name" value="BD-FAE"/>
    <property type="match status" value="1"/>
</dbReference>
<organism evidence="3 4">
    <name type="scientific">Alteromonas portus</name>
    <dbReference type="NCBI Taxonomy" id="2565549"/>
    <lineage>
        <taxon>Bacteria</taxon>
        <taxon>Pseudomonadati</taxon>
        <taxon>Pseudomonadota</taxon>
        <taxon>Gammaproteobacteria</taxon>
        <taxon>Alteromonadales</taxon>
        <taxon>Alteromonadaceae</taxon>
        <taxon>Alteromonas/Salinimonas group</taxon>
        <taxon>Alteromonas</taxon>
    </lineage>
</organism>
<evidence type="ECO:0000259" key="2">
    <source>
        <dbReference type="Pfam" id="PF20434"/>
    </source>
</evidence>
<comment type="caution">
    <text evidence="3">The sequence shown here is derived from an EMBL/GenBank/DDBJ whole genome shotgun (WGS) entry which is preliminary data.</text>
</comment>
<dbReference type="InterPro" id="IPR050300">
    <property type="entry name" value="GDXG_lipolytic_enzyme"/>
</dbReference>
<dbReference type="Gene3D" id="3.40.50.1820">
    <property type="entry name" value="alpha/beta hydrolase"/>
    <property type="match status" value="1"/>
</dbReference>
<protein>
    <submittedName>
        <fullName evidence="3">Alpha/beta hydrolase</fullName>
    </submittedName>
</protein>
<feature type="domain" description="BD-FAE-like" evidence="2">
    <location>
        <begin position="45"/>
        <end position="222"/>
    </location>
</feature>
<keyword evidence="1 3" id="KW-0378">Hydrolase</keyword>
<dbReference type="GO" id="GO:0016787">
    <property type="term" value="F:hydrolase activity"/>
    <property type="evidence" value="ECO:0007669"/>
    <property type="project" value="UniProtKB-KW"/>
</dbReference>
<sequence length="259" mass="27800">MLTQVAYSALGVLPTREHDTQFSYGEDPLQTVYVWHGHDGAQSEVSGNAVIFVHGGCWLNAYGYDHAKGFYSALAELGMGVYVMEYRRVGDQGGGWPGSLNDVTSAMKASIDKIVATGKNRNIYVVGHSAGGQLGLLAAQQLSGSDWGKNIKQVIGLAAITNMQSYARGKNSCQTATPQFMGGMPSDKEFEYQAATPVATDIQPAVILLQGNEDSIVPEHHATMPGAKNRIITNGGHFDWLHPDSSSFDALLEVLGEHD</sequence>
<proteinExistence type="predicted"/>
<dbReference type="OrthoDB" id="255603at2"/>
<dbReference type="PANTHER" id="PTHR48081:SF33">
    <property type="entry name" value="KYNURENINE FORMAMIDASE"/>
    <property type="match status" value="1"/>
</dbReference>
<dbReference type="PANTHER" id="PTHR48081">
    <property type="entry name" value="AB HYDROLASE SUPERFAMILY PROTEIN C4A8.06C"/>
    <property type="match status" value="1"/>
</dbReference>
<evidence type="ECO:0000256" key="1">
    <source>
        <dbReference type="ARBA" id="ARBA00022801"/>
    </source>
</evidence>
<accession>A0A4U0ZIM1</accession>
<gene>
    <name evidence="3" type="ORF">E5672_05190</name>
</gene>
<reference evidence="3 4" key="1">
    <citation type="submission" date="2019-04" db="EMBL/GenBank/DDBJ databases">
        <title>Alteromonas portus sp. nov., an alginate lyase-excreting marine bacterium.</title>
        <authorList>
            <person name="Huang H."/>
            <person name="Mo K."/>
            <person name="Bao S."/>
        </authorList>
    </citation>
    <scope>NUCLEOTIDE SEQUENCE [LARGE SCALE GENOMIC DNA]</scope>
    <source>
        <strain evidence="3 4">HB161718</strain>
    </source>
</reference>
<dbReference type="InterPro" id="IPR049492">
    <property type="entry name" value="BD-FAE-like_dom"/>
</dbReference>